<dbReference type="PROSITE" id="PS50084">
    <property type="entry name" value="KH_TYPE_1"/>
    <property type="match status" value="1"/>
</dbReference>
<evidence type="ECO:0000256" key="2">
    <source>
        <dbReference type="SAM" id="MobiDB-lite"/>
    </source>
</evidence>
<feature type="domain" description="K Homology" evidence="3">
    <location>
        <begin position="473"/>
        <end position="539"/>
    </location>
</feature>
<dbReference type="SUPFAM" id="SSF54791">
    <property type="entry name" value="Eukaryotic type KH-domain (KH-domain type I)"/>
    <property type="match status" value="2"/>
</dbReference>
<evidence type="ECO:0000313" key="5">
    <source>
        <dbReference type="Proteomes" id="UP001498771"/>
    </source>
</evidence>
<feature type="region of interest" description="Disordered" evidence="2">
    <location>
        <begin position="586"/>
        <end position="606"/>
    </location>
</feature>
<keyword evidence="5" id="KW-1185">Reference proteome</keyword>
<feature type="region of interest" description="Disordered" evidence="2">
    <location>
        <begin position="662"/>
        <end position="690"/>
    </location>
</feature>
<reference evidence="4 5" key="1">
    <citation type="submission" date="2024-03" db="EMBL/GenBank/DDBJ databases">
        <title>Genome-scale model development and genomic sequencing of the oleaginous clade Lipomyces.</title>
        <authorList>
            <consortium name="Lawrence Berkeley National Laboratory"/>
            <person name="Czajka J.J."/>
            <person name="Han Y."/>
            <person name="Kim J."/>
            <person name="Mondo S.J."/>
            <person name="Hofstad B.A."/>
            <person name="Robles A."/>
            <person name="Haridas S."/>
            <person name="Riley R."/>
            <person name="LaButti K."/>
            <person name="Pangilinan J."/>
            <person name="Andreopoulos W."/>
            <person name="Lipzen A."/>
            <person name="Yan J."/>
            <person name="Wang M."/>
            <person name="Ng V."/>
            <person name="Grigoriev I.V."/>
            <person name="Spatafora J.W."/>
            <person name="Magnuson J.K."/>
            <person name="Baker S.E."/>
            <person name="Pomraning K.R."/>
        </authorList>
    </citation>
    <scope>NUCLEOTIDE SEQUENCE [LARGE SCALE GENOMIC DNA]</scope>
    <source>
        <strain evidence="4 5">Phaff 52-87</strain>
    </source>
</reference>
<comment type="caution">
    <text evidence="4">The sequence shown here is derived from an EMBL/GenBank/DDBJ whole genome shotgun (WGS) entry which is preliminary data.</text>
</comment>
<dbReference type="RefSeq" id="XP_064768706.1">
    <property type="nucleotide sequence ID" value="XM_064910647.1"/>
</dbReference>
<feature type="domain" description="K Homology" evidence="3">
    <location>
        <begin position="541"/>
        <end position="635"/>
    </location>
</feature>
<gene>
    <name evidence="4" type="ORF">BZA70DRAFT_246995</name>
</gene>
<evidence type="ECO:0000313" key="4">
    <source>
        <dbReference type="EMBL" id="KAK7205673.1"/>
    </source>
</evidence>
<organism evidence="4 5">
    <name type="scientific">Myxozyma melibiosi</name>
    <dbReference type="NCBI Taxonomy" id="54550"/>
    <lineage>
        <taxon>Eukaryota</taxon>
        <taxon>Fungi</taxon>
        <taxon>Dikarya</taxon>
        <taxon>Ascomycota</taxon>
        <taxon>Saccharomycotina</taxon>
        <taxon>Lipomycetes</taxon>
        <taxon>Lipomycetales</taxon>
        <taxon>Lipomycetaceae</taxon>
        <taxon>Myxozyma</taxon>
    </lineage>
</organism>
<dbReference type="CDD" id="cd00105">
    <property type="entry name" value="KH-I"/>
    <property type="match status" value="1"/>
</dbReference>
<sequence length="690" mass="75628">MTEDRPATPTTASATLTPSQSPDSAARRASSPASSPSLASYDTMTATFAVPYRAFTAPADSIFSSANACVRWNDPLISTQQQQQRSFDNLAGIRKVVAEINDDLTLSVSASVTVEKRLAKSAIVSLSGTSAAVLTSRARILRAYYDIGVKHIGIDTFQLLDKDGKLQTAVADQLNQIAQYTTTSIFVVTALDQSLRPQNPSPQDAQDIWKPYHILAYGDLESVAYAKTRLSLLIDDLNRLFIDRLSIPLSLHSLLAGRDCENFNKIEAETNTKIYAPTLFPGVHAAMDKSYPRRDYDELYISGQEADVGRAIDFLNDFILRIPAYSKEFLIPVSKIDYLLLHWLDRLEEILRKNAAFIQFPCLGAAKSLVRVQCSSHIFVENTIRLVAKLTTEIYNAGYWIHEGRADENGMLNQPRSLPPAAAINEALERVSASSMVDITFLRGTFEVSGDAEATKAAVSQIRGLPFWPQDEHQVRFRLELSVDQREFIAGKKNGKINRIMSTSHVWIRFVPFTEYNFYVELAAADYTAALYGIQLLEEELPAEISFYVPEMYHRSIIGPSGQQIQQLMRKYNVFVKFSNAYEQAPSLGSDQSSQPSDASSSSSSSKIDNVVVRCPSKNKDNLEPAKEEIFEILSFLKKGGLPAGVSATGGNGAAVNGSGGGGGGAGGAAGRAHHPHHAHGSQAGYLVRR</sequence>
<dbReference type="GeneID" id="90036159"/>
<dbReference type="Pfam" id="PF00013">
    <property type="entry name" value="KH_1"/>
    <property type="match status" value="2"/>
</dbReference>
<keyword evidence="1" id="KW-0694">RNA-binding</keyword>
<dbReference type="InterPro" id="IPR004088">
    <property type="entry name" value="KH_dom_type_1"/>
</dbReference>
<evidence type="ECO:0000256" key="1">
    <source>
        <dbReference type="PROSITE-ProRule" id="PRU00117"/>
    </source>
</evidence>
<dbReference type="InterPro" id="IPR004087">
    <property type="entry name" value="KH_dom"/>
</dbReference>
<accession>A0ABR1F747</accession>
<feature type="compositionally biased region" description="Low complexity" evidence="2">
    <location>
        <begin position="7"/>
        <end position="39"/>
    </location>
</feature>
<feature type="compositionally biased region" description="Low complexity" evidence="2">
    <location>
        <begin position="590"/>
        <end position="606"/>
    </location>
</feature>
<dbReference type="Gene3D" id="3.30.1370.10">
    <property type="entry name" value="K Homology domain, type 1"/>
    <property type="match status" value="2"/>
</dbReference>
<evidence type="ECO:0000259" key="3">
    <source>
        <dbReference type="SMART" id="SM00322"/>
    </source>
</evidence>
<dbReference type="SMART" id="SM00322">
    <property type="entry name" value="KH"/>
    <property type="match status" value="3"/>
</dbReference>
<proteinExistence type="predicted"/>
<dbReference type="Proteomes" id="UP001498771">
    <property type="component" value="Unassembled WGS sequence"/>
</dbReference>
<name>A0ABR1F747_9ASCO</name>
<dbReference type="CDD" id="cd22453">
    <property type="entry name" value="KH-I_MUG60_like"/>
    <property type="match status" value="1"/>
</dbReference>
<feature type="compositionally biased region" description="Low complexity" evidence="2">
    <location>
        <begin position="681"/>
        <end position="690"/>
    </location>
</feature>
<dbReference type="InterPro" id="IPR056553">
    <property type="entry name" value="KH_Mug60-KHD4"/>
</dbReference>
<dbReference type="EMBL" id="JBBJBU010000004">
    <property type="protein sequence ID" value="KAK7205673.1"/>
    <property type="molecule type" value="Genomic_DNA"/>
</dbReference>
<feature type="domain" description="K Homology" evidence="3">
    <location>
        <begin position="239"/>
        <end position="320"/>
    </location>
</feature>
<dbReference type="InterPro" id="IPR036612">
    <property type="entry name" value="KH_dom_type_1_sf"/>
</dbReference>
<protein>
    <recommendedName>
        <fullName evidence="3">K Homology domain-containing protein</fullName>
    </recommendedName>
</protein>
<feature type="region of interest" description="Disordered" evidence="2">
    <location>
        <begin position="1"/>
        <end position="39"/>
    </location>
</feature>
<dbReference type="Pfam" id="PF24563">
    <property type="entry name" value="KH_Mug60-KHD4"/>
    <property type="match status" value="1"/>
</dbReference>